<evidence type="ECO:0000256" key="2">
    <source>
        <dbReference type="SAM" id="Phobius"/>
    </source>
</evidence>
<feature type="chain" id="PRO_5034615139" evidence="3">
    <location>
        <begin position="28"/>
        <end position="601"/>
    </location>
</feature>
<sequence>MAHRHPGNIYAGTLLFSLLPFVRLSLAAPSFLSHDSRAVHINITIPPTNHSQFEPAWVAGPTGRGTLSLIFSCIITLFLCIWTAVKVNIEPKSKSPFIKYLTWMKGGKIDWLLRKSWVRKTGWSLLTIIVPEATLTVAAQERRLAERLTDAVRKHQGEGAARKRFRERLSDAIKSKPGAHSTRKNIFKRIWGAIENDEKPELWTVAQSYYVLMGGFTIVPEHPTKPGDSGKPRDSSERDGKTLLTPQGFFLLWELKFWDENHLPPITGKEVEDKSKDTKITQLIVFLQALWMIANVVGRAAGRLPVTLLELHTCLHTFCALVTYVMWWDKPVDVKQTTNIPISDKDLLKKLGWLEATGEKKEPKAKGKDSSQVNRSCIMDDSISSPVLSVDIPDNKEGHRENMPDVAGEKDEQMLSINTKVSVYKELSKERSYLTRRMGLGSIPLRDLKDKNKGLEDFMEIIKEAYVVLSKSGQVTTWEGRIIVSVGFIYGSMHLAAWANIFPTWPEKILWRIAACITAISWAAFSLCFLIPALLDRIRKKINIKNPKIRADIFLLFFVPAASLFFLVRLFLLIESFVCLRALPLGSYKANNWSQFWPHAN</sequence>
<feature type="transmembrane region" description="Helical" evidence="2">
    <location>
        <begin position="283"/>
        <end position="302"/>
    </location>
</feature>
<dbReference type="OrthoDB" id="3061561at2759"/>
<protein>
    <submittedName>
        <fullName evidence="4">Uncharacterized protein</fullName>
    </submittedName>
</protein>
<dbReference type="PANTHER" id="PTHR35043:SF7">
    <property type="entry name" value="TRANSCRIPTION FACTOR DOMAIN-CONTAINING PROTEIN"/>
    <property type="match status" value="1"/>
</dbReference>
<gene>
    <name evidence="4" type="ORF">AOQ84DRAFT_390806</name>
</gene>
<feature type="region of interest" description="Disordered" evidence="1">
    <location>
        <begin position="221"/>
        <end position="241"/>
    </location>
</feature>
<keyword evidence="2" id="KW-0812">Transmembrane</keyword>
<feature type="compositionally biased region" description="Basic and acidic residues" evidence="1">
    <location>
        <begin position="222"/>
        <end position="241"/>
    </location>
</feature>
<evidence type="ECO:0000256" key="3">
    <source>
        <dbReference type="SAM" id="SignalP"/>
    </source>
</evidence>
<dbReference type="Proteomes" id="UP000250140">
    <property type="component" value="Unassembled WGS sequence"/>
</dbReference>
<accession>A0A8E2JQ70</accession>
<proteinExistence type="predicted"/>
<keyword evidence="2" id="KW-0472">Membrane</keyword>
<organism evidence="4 5">
    <name type="scientific">Glonium stellatum</name>
    <dbReference type="NCBI Taxonomy" id="574774"/>
    <lineage>
        <taxon>Eukaryota</taxon>
        <taxon>Fungi</taxon>
        <taxon>Dikarya</taxon>
        <taxon>Ascomycota</taxon>
        <taxon>Pezizomycotina</taxon>
        <taxon>Dothideomycetes</taxon>
        <taxon>Pleosporomycetidae</taxon>
        <taxon>Gloniales</taxon>
        <taxon>Gloniaceae</taxon>
        <taxon>Glonium</taxon>
    </lineage>
</organism>
<feature type="transmembrane region" description="Helical" evidence="2">
    <location>
        <begin position="308"/>
        <end position="327"/>
    </location>
</feature>
<keyword evidence="5" id="KW-1185">Reference proteome</keyword>
<feature type="transmembrane region" description="Helical" evidence="2">
    <location>
        <begin position="553"/>
        <end position="574"/>
    </location>
</feature>
<feature type="transmembrane region" description="Helical" evidence="2">
    <location>
        <begin position="482"/>
        <end position="503"/>
    </location>
</feature>
<dbReference type="PANTHER" id="PTHR35043">
    <property type="entry name" value="TRANSCRIPTION FACTOR DOMAIN-CONTAINING PROTEIN"/>
    <property type="match status" value="1"/>
</dbReference>
<evidence type="ECO:0000256" key="1">
    <source>
        <dbReference type="SAM" id="MobiDB-lite"/>
    </source>
</evidence>
<reference evidence="4 5" key="1">
    <citation type="journal article" date="2016" name="Nat. Commun.">
        <title>Ectomycorrhizal ecology is imprinted in the genome of the dominant symbiotic fungus Cenococcum geophilum.</title>
        <authorList>
            <consortium name="DOE Joint Genome Institute"/>
            <person name="Peter M."/>
            <person name="Kohler A."/>
            <person name="Ohm R.A."/>
            <person name="Kuo A."/>
            <person name="Krutzmann J."/>
            <person name="Morin E."/>
            <person name="Arend M."/>
            <person name="Barry K.W."/>
            <person name="Binder M."/>
            <person name="Choi C."/>
            <person name="Clum A."/>
            <person name="Copeland A."/>
            <person name="Grisel N."/>
            <person name="Haridas S."/>
            <person name="Kipfer T."/>
            <person name="LaButti K."/>
            <person name="Lindquist E."/>
            <person name="Lipzen A."/>
            <person name="Maire R."/>
            <person name="Meier B."/>
            <person name="Mihaltcheva S."/>
            <person name="Molinier V."/>
            <person name="Murat C."/>
            <person name="Poggeler S."/>
            <person name="Quandt C.A."/>
            <person name="Sperisen C."/>
            <person name="Tritt A."/>
            <person name="Tisserant E."/>
            <person name="Crous P.W."/>
            <person name="Henrissat B."/>
            <person name="Nehls U."/>
            <person name="Egli S."/>
            <person name="Spatafora J.W."/>
            <person name="Grigoriev I.V."/>
            <person name="Martin F.M."/>
        </authorList>
    </citation>
    <scope>NUCLEOTIDE SEQUENCE [LARGE SCALE GENOMIC DNA]</scope>
    <source>
        <strain evidence="4 5">CBS 207.34</strain>
    </source>
</reference>
<feature type="transmembrane region" description="Helical" evidence="2">
    <location>
        <begin position="509"/>
        <end position="532"/>
    </location>
</feature>
<evidence type="ECO:0000313" key="5">
    <source>
        <dbReference type="Proteomes" id="UP000250140"/>
    </source>
</evidence>
<name>A0A8E2JQ70_9PEZI</name>
<feature type="transmembrane region" description="Helical" evidence="2">
    <location>
        <begin position="67"/>
        <end position="85"/>
    </location>
</feature>
<dbReference type="EMBL" id="KV750261">
    <property type="protein sequence ID" value="OCL05534.1"/>
    <property type="molecule type" value="Genomic_DNA"/>
</dbReference>
<keyword evidence="2" id="KW-1133">Transmembrane helix</keyword>
<feature type="signal peptide" evidence="3">
    <location>
        <begin position="1"/>
        <end position="27"/>
    </location>
</feature>
<dbReference type="AlphaFoldDB" id="A0A8E2JQ70"/>
<keyword evidence="3" id="KW-0732">Signal</keyword>
<evidence type="ECO:0000313" key="4">
    <source>
        <dbReference type="EMBL" id="OCL05534.1"/>
    </source>
</evidence>